<dbReference type="InterPro" id="IPR008207">
    <property type="entry name" value="Sig_transdc_His_kin_Hpt_dom"/>
</dbReference>
<dbReference type="PRINTS" id="PR00344">
    <property type="entry name" value="BCTRLSENSOR"/>
</dbReference>
<keyword evidence="11 14" id="KW-0472">Membrane</keyword>
<feature type="transmembrane region" description="Helical" evidence="14">
    <location>
        <begin position="88"/>
        <end position="107"/>
    </location>
</feature>
<dbReference type="PROSITE" id="PS50109">
    <property type="entry name" value="HIS_KIN"/>
    <property type="match status" value="1"/>
</dbReference>
<protein>
    <recommendedName>
        <fullName evidence="3">histidine kinase</fullName>
        <ecNumber evidence="3">2.7.13.3</ecNumber>
    </recommendedName>
</protein>
<dbReference type="SUPFAM" id="SSF55874">
    <property type="entry name" value="ATPase domain of HSP90 chaperone/DNA topoisomerase II/histidine kinase"/>
    <property type="match status" value="1"/>
</dbReference>
<evidence type="ECO:0000256" key="2">
    <source>
        <dbReference type="ARBA" id="ARBA00004429"/>
    </source>
</evidence>
<dbReference type="AlphaFoldDB" id="A0A831SRV5"/>
<dbReference type="SUPFAM" id="SSF47226">
    <property type="entry name" value="Histidine-containing phosphotransfer domain, HPT domain"/>
    <property type="match status" value="1"/>
</dbReference>
<evidence type="ECO:0000256" key="1">
    <source>
        <dbReference type="ARBA" id="ARBA00000085"/>
    </source>
</evidence>
<reference evidence="18" key="1">
    <citation type="journal article" date="2020" name="mSystems">
        <title>Genome- and Community-Level Interaction Insights into Carbon Utilization and Element Cycling Functions of Hydrothermarchaeota in Hydrothermal Sediment.</title>
        <authorList>
            <person name="Zhou Z."/>
            <person name="Liu Y."/>
            <person name="Xu W."/>
            <person name="Pan J."/>
            <person name="Luo Z.H."/>
            <person name="Li M."/>
        </authorList>
    </citation>
    <scope>NUCLEOTIDE SEQUENCE [LARGE SCALE GENOMIC DNA]</scope>
    <source>
        <strain evidence="18">SpSt-1181</strain>
    </source>
</reference>
<dbReference type="SUPFAM" id="SSF52172">
    <property type="entry name" value="CheY-like"/>
    <property type="match status" value="2"/>
</dbReference>
<name>A0A831SRV5_PROAE</name>
<dbReference type="Gene3D" id="3.30.565.10">
    <property type="entry name" value="Histidine kinase-like ATPase, C-terminal domain"/>
    <property type="match status" value="1"/>
</dbReference>
<dbReference type="SMART" id="SM00448">
    <property type="entry name" value="REC"/>
    <property type="match status" value="2"/>
</dbReference>
<evidence type="ECO:0000256" key="10">
    <source>
        <dbReference type="ARBA" id="ARBA00022989"/>
    </source>
</evidence>
<keyword evidence="5" id="KW-0997">Cell inner membrane</keyword>
<evidence type="ECO:0000313" key="18">
    <source>
        <dbReference type="EMBL" id="HED31741.1"/>
    </source>
</evidence>
<feature type="transmembrane region" description="Helical" evidence="14">
    <location>
        <begin position="165"/>
        <end position="185"/>
    </location>
</feature>
<dbReference type="Gene3D" id="3.40.50.2300">
    <property type="match status" value="2"/>
</dbReference>
<evidence type="ECO:0000259" key="15">
    <source>
        <dbReference type="PROSITE" id="PS50109"/>
    </source>
</evidence>
<keyword evidence="8" id="KW-0418">Kinase</keyword>
<feature type="domain" description="Response regulatory" evidence="16">
    <location>
        <begin position="454"/>
        <end position="573"/>
    </location>
</feature>
<dbReference type="PANTHER" id="PTHR43047">
    <property type="entry name" value="TWO-COMPONENT HISTIDINE PROTEIN KINASE"/>
    <property type="match status" value="1"/>
</dbReference>
<evidence type="ECO:0000256" key="14">
    <source>
        <dbReference type="SAM" id="Phobius"/>
    </source>
</evidence>
<dbReference type="InterPro" id="IPR003594">
    <property type="entry name" value="HATPase_dom"/>
</dbReference>
<keyword evidence="6" id="KW-0808">Transferase</keyword>
<dbReference type="Proteomes" id="UP000886335">
    <property type="component" value="Unassembled WGS sequence"/>
</dbReference>
<dbReference type="SMART" id="SM00387">
    <property type="entry name" value="HATPase_c"/>
    <property type="match status" value="1"/>
</dbReference>
<feature type="modified residue" description="4-aspartylphosphate" evidence="13">
    <location>
        <position position="639"/>
    </location>
</feature>
<keyword evidence="9" id="KW-0067">ATP-binding</keyword>
<evidence type="ECO:0000256" key="7">
    <source>
        <dbReference type="ARBA" id="ARBA00022692"/>
    </source>
</evidence>
<dbReference type="GO" id="GO:0005886">
    <property type="term" value="C:plasma membrane"/>
    <property type="evidence" value="ECO:0007669"/>
    <property type="project" value="UniProtKB-SubCell"/>
</dbReference>
<keyword evidence="10 14" id="KW-1133">Transmembrane helix</keyword>
<dbReference type="CDD" id="cd00088">
    <property type="entry name" value="HPT"/>
    <property type="match status" value="1"/>
</dbReference>
<evidence type="ECO:0000259" key="17">
    <source>
        <dbReference type="PROSITE" id="PS50894"/>
    </source>
</evidence>
<organism evidence="18">
    <name type="scientific">Prosthecochloris aestuarii</name>
    <dbReference type="NCBI Taxonomy" id="1102"/>
    <lineage>
        <taxon>Bacteria</taxon>
        <taxon>Pseudomonadati</taxon>
        <taxon>Chlorobiota</taxon>
        <taxon>Chlorobiia</taxon>
        <taxon>Chlorobiales</taxon>
        <taxon>Chlorobiaceae</taxon>
        <taxon>Prosthecochloris</taxon>
    </lineage>
</organism>
<dbReference type="InterPro" id="IPR001789">
    <property type="entry name" value="Sig_transdc_resp-reg_receiver"/>
</dbReference>
<dbReference type="GO" id="GO:0000155">
    <property type="term" value="F:phosphorelay sensor kinase activity"/>
    <property type="evidence" value="ECO:0007669"/>
    <property type="project" value="InterPro"/>
</dbReference>
<feature type="transmembrane region" description="Helical" evidence="14">
    <location>
        <begin position="32"/>
        <end position="53"/>
    </location>
</feature>
<evidence type="ECO:0000256" key="3">
    <source>
        <dbReference type="ARBA" id="ARBA00012438"/>
    </source>
</evidence>
<dbReference type="Gene3D" id="1.10.287.130">
    <property type="match status" value="1"/>
</dbReference>
<comment type="caution">
    <text evidence="18">The sequence shown here is derived from an EMBL/GenBank/DDBJ whole genome shotgun (WGS) entry which is preliminary data.</text>
</comment>
<feature type="domain" description="HPt" evidence="17">
    <location>
        <begin position="735"/>
        <end position="830"/>
    </location>
</feature>
<keyword evidence="4" id="KW-1003">Cell membrane</keyword>
<dbReference type="Gene3D" id="1.20.120.160">
    <property type="entry name" value="HPT domain"/>
    <property type="match status" value="1"/>
</dbReference>
<keyword evidence="13" id="KW-0597">Phosphoprotein</keyword>
<dbReference type="InterPro" id="IPR036890">
    <property type="entry name" value="HATPase_C_sf"/>
</dbReference>
<evidence type="ECO:0000256" key="11">
    <source>
        <dbReference type="ARBA" id="ARBA00023136"/>
    </source>
</evidence>
<evidence type="ECO:0000256" key="8">
    <source>
        <dbReference type="ARBA" id="ARBA00022777"/>
    </source>
</evidence>
<evidence type="ECO:0000256" key="6">
    <source>
        <dbReference type="ARBA" id="ARBA00022679"/>
    </source>
</evidence>
<feature type="transmembrane region" description="Helical" evidence="14">
    <location>
        <begin position="59"/>
        <end position="76"/>
    </location>
</feature>
<keyword evidence="7 14" id="KW-0812">Transmembrane</keyword>
<dbReference type="Pfam" id="PF02518">
    <property type="entry name" value="HATPase_c"/>
    <property type="match status" value="1"/>
</dbReference>
<dbReference type="SUPFAM" id="SSF47384">
    <property type="entry name" value="Homodimeric domain of signal transducing histidine kinase"/>
    <property type="match status" value="1"/>
</dbReference>
<evidence type="ECO:0000256" key="9">
    <source>
        <dbReference type="ARBA" id="ARBA00022840"/>
    </source>
</evidence>
<dbReference type="CDD" id="cd00075">
    <property type="entry name" value="HATPase"/>
    <property type="match status" value="1"/>
</dbReference>
<dbReference type="Pfam" id="PF01627">
    <property type="entry name" value="Hpt"/>
    <property type="match status" value="1"/>
</dbReference>
<feature type="modified residue" description="Phosphohistidine" evidence="12">
    <location>
        <position position="774"/>
    </location>
</feature>
<dbReference type="Pfam" id="PF00072">
    <property type="entry name" value="Response_reg"/>
    <property type="match status" value="2"/>
</dbReference>
<dbReference type="InterPro" id="IPR036097">
    <property type="entry name" value="HisK_dim/P_sf"/>
</dbReference>
<dbReference type="InterPro" id="IPR011006">
    <property type="entry name" value="CheY-like_superfamily"/>
</dbReference>
<feature type="domain" description="Histidine kinase" evidence="15">
    <location>
        <begin position="205"/>
        <end position="431"/>
    </location>
</feature>
<dbReference type="InterPro" id="IPR036641">
    <property type="entry name" value="HPT_dom_sf"/>
</dbReference>
<keyword evidence="9" id="KW-0547">Nucleotide-binding</keyword>
<evidence type="ECO:0000256" key="13">
    <source>
        <dbReference type="PROSITE-ProRule" id="PRU00169"/>
    </source>
</evidence>
<accession>A0A831SRV5</accession>
<evidence type="ECO:0000259" key="16">
    <source>
        <dbReference type="PROSITE" id="PS50110"/>
    </source>
</evidence>
<evidence type="ECO:0000256" key="5">
    <source>
        <dbReference type="ARBA" id="ARBA00022519"/>
    </source>
</evidence>
<dbReference type="CDD" id="cd17546">
    <property type="entry name" value="REC_hyHK_CKI1_RcsC-like"/>
    <property type="match status" value="2"/>
</dbReference>
<dbReference type="InterPro" id="IPR004358">
    <property type="entry name" value="Sig_transdc_His_kin-like_C"/>
</dbReference>
<dbReference type="InterPro" id="IPR005467">
    <property type="entry name" value="His_kinase_dom"/>
</dbReference>
<gene>
    <name evidence="18" type="ORF">ENN50_08730</name>
</gene>
<sequence length="830" mass="94273">MSSVYTSIRSLLNRMLDYLGKDYEQNRITIDLIRYIALWGHPLYYVLCTFIFPQPYESIGLRMGSAVSFVPLLFYKRYPGTFKPWLNLYWYLWLTFTFPFIFTYLMLMNDFSGLWLVAETVMLFVFIIFIPNFLLMMILLTGGIWTAYMVFVTTTGSTLASSTNIVEYFISIPIAILLGLVLSYTNKKGAMAQERNRVLQSLAGSIAHEMRNPLGQVRQCLNSIQKLLPAYHQHTPSITLTGQNINQIYHRLAHGQMAVRRGVQVIDMILGEIRESPVNPESFTYLSAARITTKALDEYGYDSDEERHKVTLEAKETFIFHVSETLYIFVIFNLLKNALYYLGSHSGSEITIRLRRGKNANHIYFRDTGPGISREDLPHIFDSFHTRGKKGGTGLGLSYCKRIMNAFGGDITCDSEKGRYTEFTLTFPIVDKQKLHRYNNSVIENARSDFRGKRILVVDDEQIQRTVIKQFLRPLDILLDEAGNGKEALEFTRNNHYDLIIMDLNMPGINGYETAEQIRWADAVRSGAATPIVAYSAEPAYIARPISEKSGMQAFISKPCSQAELINSLRSVLRQGHDMQSYKNLTENARILLVEDSALNRDLMSMVLADAGFHPAIAINGKEAWNMLRNELFDLVITDIHMPEMDGLELTRRIRKHLDPAISKLPVIGLSGSAEEEAAARAAGMNDFKLKTERPDILVNAAHSLLFNTRIGNTEKQETLPVINFEASAEAYDLPVEELKKLFGTFIEDSRKTPNIMRKAYEENDFERLQAEAHRLKGSVAVFGAETVRRAAEALEHSCRTGTTEKLDHQLTHLIDVYHELVKEGTLSSN</sequence>
<comment type="subcellular location">
    <subcellularLocation>
        <location evidence="2">Cell inner membrane</location>
        <topology evidence="2">Multi-pass membrane protein</topology>
    </subcellularLocation>
</comment>
<dbReference type="EC" id="2.7.13.3" evidence="3"/>
<comment type="catalytic activity">
    <reaction evidence="1">
        <text>ATP + protein L-histidine = ADP + protein N-phospho-L-histidine.</text>
        <dbReference type="EC" id="2.7.13.3"/>
    </reaction>
</comment>
<dbReference type="PROSITE" id="PS50894">
    <property type="entry name" value="HPT"/>
    <property type="match status" value="1"/>
</dbReference>
<dbReference type="PROSITE" id="PS50110">
    <property type="entry name" value="RESPONSE_REGULATORY"/>
    <property type="match status" value="2"/>
</dbReference>
<dbReference type="EMBL" id="DSBW01000188">
    <property type="protein sequence ID" value="HED31741.1"/>
    <property type="molecule type" value="Genomic_DNA"/>
</dbReference>
<feature type="domain" description="Response regulatory" evidence="16">
    <location>
        <begin position="590"/>
        <end position="706"/>
    </location>
</feature>
<evidence type="ECO:0000256" key="12">
    <source>
        <dbReference type="PROSITE-ProRule" id="PRU00110"/>
    </source>
</evidence>
<evidence type="ECO:0000256" key="4">
    <source>
        <dbReference type="ARBA" id="ARBA00022475"/>
    </source>
</evidence>
<feature type="modified residue" description="4-aspartylphosphate" evidence="13">
    <location>
        <position position="503"/>
    </location>
</feature>
<dbReference type="PANTHER" id="PTHR43047:SF72">
    <property type="entry name" value="OSMOSENSING HISTIDINE PROTEIN KINASE SLN1"/>
    <property type="match status" value="1"/>
</dbReference>
<proteinExistence type="predicted"/>